<name>S4Y1E8_SORCE</name>
<dbReference type="Proteomes" id="UP000014803">
    <property type="component" value="Chromosome"/>
</dbReference>
<dbReference type="KEGG" id="scu:SCE1572_28030"/>
<sequence>MPARVGLLVARRGSAGPLVIATHEATGRRLAVREVEASSEVRAAA</sequence>
<reference evidence="1 2" key="1">
    <citation type="journal article" date="2013" name="Sci. Rep.">
        <title>Extraordinary expansion of a Sorangium cellulosum genome from an alkaline milieu.</title>
        <authorList>
            <person name="Han K."/>
            <person name="Li Z.F."/>
            <person name="Peng R."/>
            <person name="Zhu L.P."/>
            <person name="Zhou T."/>
            <person name="Wang L.G."/>
            <person name="Li S.G."/>
            <person name="Zhang X.B."/>
            <person name="Hu W."/>
            <person name="Wu Z.H."/>
            <person name="Qin N."/>
            <person name="Li Y.Z."/>
        </authorList>
    </citation>
    <scope>NUCLEOTIDE SEQUENCE [LARGE SCALE GENOMIC DNA]</scope>
    <source>
        <strain evidence="1 2">So0157-2</strain>
    </source>
</reference>
<proteinExistence type="predicted"/>
<dbReference type="AlphaFoldDB" id="S4Y1E8"/>
<dbReference type="HOGENOM" id="CLU_3205389_0_0_7"/>
<dbReference type="EMBL" id="CP003969">
    <property type="protein sequence ID" value="AGP37980.1"/>
    <property type="molecule type" value="Genomic_DNA"/>
</dbReference>
<evidence type="ECO:0000313" key="1">
    <source>
        <dbReference type="EMBL" id="AGP37980.1"/>
    </source>
</evidence>
<organism evidence="1 2">
    <name type="scientific">Sorangium cellulosum So0157-2</name>
    <dbReference type="NCBI Taxonomy" id="1254432"/>
    <lineage>
        <taxon>Bacteria</taxon>
        <taxon>Pseudomonadati</taxon>
        <taxon>Myxococcota</taxon>
        <taxon>Polyangia</taxon>
        <taxon>Polyangiales</taxon>
        <taxon>Polyangiaceae</taxon>
        <taxon>Sorangium</taxon>
    </lineage>
</organism>
<evidence type="ECO:0000313" key="2">
    <source>
        <dbReference type="Proteomes" id="UP000014803"/>
    </source>
</evidence>
<protein>
    <submittedName>
        <fullName evidence="1">Uncharacterized protein</fullName>
    </submittedName>
</protein>
<gene>
    <name evidence="1" type="ORF">SCE1572_28030</name>
</gene>
<accession>S4Y1E8</accession>